<protein>
    <submittedName>
        <fullName evidence="1">Uncharacterized protein</fullName>
    </submittedName>
</protein>
<dbReference type="Proteomes" id="UP001148737">
    <property type="component" value="Unassembled WGS sequence"/>
</dbReference>
<accession>A0ACC1QKQ3</accession>
<keyword evidence="2" id="KW-1185">Reference proteome</keyword>
<dbReference type="EMBL" id="JANAKD010001608">
    <property type="protein sequence ID" value="KAJ3477835.1"/>
    <property type="molecule type" value="Genomic_DNA"/>
</dbReference>
<reference evidence="1" key="1">
    <citation type="submission" date="2022-07" db="EMBL/GenBank/DDBJ databases">
        <title>Genome Sequence of Lecanicillium saksenae.</title>
        <authorList>
            <person name="Buettner E."/>
        </authorList>
    </citation>
    <scope>NUCLEOTIDE SEQUENCE</scope>
    <source>
        <strain evidence="1">VT-O1</strain>
    </source>
</reference>
<name>A0ACC1QKQ3_9HYPO</name>
<sequence length="155" mass="15626">MKTSSVTAVICLAASAMSSPVVVREEQGTNDLFGGNEGGRQTGNPIGNIVGTALCFAGGVVSTFIGKGPLKCSGTGNVAVHKQPGDGNTSPPSASAGQYTYTYTTNADGTLKVVITLKGNGAVCTHDSIKADPKQDIHALVAEEAKKCVAEKGGK</sequence>
<proteinExistence type="predicted"/>
<evidence type="ECO:0000313" key="2">
    <source>
        <dbReference type="Proteomes" id="UP001148737"/>
    </source>
</evidence>
<evidence type="ECO:0000313" key="1">
    <source>
        <dbReference type="EMBL" id="KAJ3477835.1"/>
    </source>
</evidence>
<comment type="caution">
    <text evidence="1">The sequence shown here is derived from an EMBL/GenBank/DDBJ whole genome shotgun (WGS) entry which is preliminary data.</text>
</comment>
<gene>
    <name evidence="1" type="ORF">NLG97_g8730</name>
</gene>
<organism evidence="1 2">
    <name type="scientific">Lecanicillium saksenae</name>
    <dbReference type="NCBI Taxonomy" id="468837"/>
    <lineage>
        <taxon>Eukaryota</taxon>
        <taxon>Fungi</taxon>
        <taxon>Dikarya</taxon>
        <taxon>Ascomycota</taxon>
        <taxon>Pezizomycotina</taxon>
        <taxon>Sordariomycetes</taxon>
        <taxon>Hypocreomycetidae</taxon>
        <taxon>Hypocreales</taxon>
        <taxon>Cordycipitaceae</taxon>
        <taxon>Lecanicillium</taxon>
    </lineage>
</organism>